<protein>
    <submittedName>
        <fullName evidence="3">CPBP family intramembrane metalloprotease</fullName>
    </submittedName>
</protein>
<sequence length="361" mass="39992">MTEPASTPHWREPLGVFGLALLTIIALSLLSPLLPLLSQNLVAIVGLVFFGLAHLAIRRIGASPADFGIDLDRIPPRQILFGLGVSALVFPLFALGNHVWERQALERDFHPSIHNLRQWSPSLERRPPELQKDGARVWVNRRALHLEIADFTDDTPPPTLIARADRPIHWQPLGSGLARPTDDERLVWELTPTAPLTRFTLPPLDPHAHPQTLSSIELSLDNAPITSATESVAPGQPLPLKRGFGWLVLWALTHLLLVALPEEIFYRGYLQTRLSQILCDAHGQPRRFAGLSLANWLTSALFALGHLLVPVGGAIIASRAAVFFPSLIFGWMRERSDSIIAPTIFHACANMMVLIVSIHYF</sequence>
<feature type="transmembrane region" description="Helical" evidence="1">
    <location>
        <begin position="287"/>
        <end position="308"/>
    </location>
</feature>
<dbReference type="Proteomes" id="UP000282926">
    <property type="component" value="Unassembled WGS sequence"/>
</dbReference>
<keyword evidence="1" id="KW-1133">Transmembrane helix</keyword>
<keyword evidence="3" id="KW-0645">Protease</keyword>
<feature type="domain" description="CAAX prenyl protease 2/Lysostaphin resistance protein A-like" evidence="2">
    <location>
        <begin position="246"/>
        <end position="352"/>
    </location>
</feature>
<dbReference type="NCBIfam" id="NF040914">
    <property type="entry name" value="Mrt_core"/>
    <property type="match status" value="1"/>
</dbReference>
<keyword evidence="3" id="KW-0378">Hydrolase</keyword>
<evidence type="ECO:0000259" key="2">
    <source>
        <dbReference type="Pfam" id="PF02517"/>
    </source>
</evidence>
<keyword evidence="1" id="KW-0472">Membrane</keyword>
<evidence type="ECO:0000313" key="3">
    <source>
        <dbReference type="EMBL" id="RVU47972.1"/>
    </source>
</evidence>
<evidence type="ECO:0000313" key="4">
    <source>
        <dbReference type="Proteomes" id="UP000282926"/>
    </source>
</evidence>
<comment type="caution">
    <text evidence="3">The sequence shown here is derived from an EMBL/GenBank/DDBJ whole genome shotgun (WGS) entry which is preliminary data.</text>
</comment>
<dbReference type="NCBIfam" id="NF040674">
    <property type="entry name" value="PLuB_CAAX"/>
    <property type="match status" value="1"/>
</dbReference>
<feature type="transmembrane region" description="Helical" evidence="1">
    <location>
        <begin position="339"/>
        <end position="360"/>
    </location>
</feature>
<organism evidence="3 4">
    <name type="scientific">Lujinxingia sediminis</name>
    <dbReference type="NCBI Taxonomy" id="2480984"/>
    <lineage>
        <taxon>Bacteria</taxon>
        <taxon>Deltaproteobacteria</taxon>
        <taxon>Bradymonadales</taxon>
        <taxon>Lujinxingiaceae</taxon>
        <taxon>Lujinxingia</taxon>
    </lineage>
</organism>
<gene>
    <name evidence="3" type="ORF">EA187_00625</name>
</gene>
<feature type="transmembrane region" description="Helical" evidence="1">
    <location>
        <begin position="78"/>
        <end position="100"/>
    </location>
</feature>
<dbReference type="GO" id="GO:0008237">
    <property type="term" value="F:metallopeptidase activity"/>
    <property type="evidence" value="ECO:0007669"/>
    <property type="project" value="UniProtKB-KW"/>
</dbReference>
<name>A0ABY0CVV1_9DELT</name>
<proteinExistence type="predicted"/>
<evidence type="ECO:0000256" key="1">
    <source>
        <dbReference type="SAM" id="Phobius"/>
    </source>
</evidence>
<accession>A0ABY0CVV1</accession>
<dbReference type="RefSeq" id="WP_127778827.1">
    <property type="nucleotide sequence ID" value="NZ_SADD01000001.1"/>
</dbReference>
<keyword evidence="4" id="KW-1185">Reference proteome</keyword>
<keyword evidence="1" id="KW-0812">Transmembrane</keyword>
<dbReference type="Pfam" id="PF02517">
    <property type="entry name" value="Rce1-like"/>
    <property type="match status" value="1"/>
</dbReference>
<dbReference type="InterPro" id="IPR003675">
    <property type="entry name" value="Rce1/LyrA-like_dom"/>
</dbReference>
<feature type="transmembrane region" description="Helical" evidence="1">
    <location>
        <begin position="12"/>
        <end position="30"/>
    </location>
</feature>
<reference evidence="3 4" key="1">
    <citation type="submission" date="2019-01" db="EMBL/GenBank/DDBJ databases">
        <title>Lujinxingia litoralis gen. nov., sp. nov. and Lujinxingia sediminis gen. nov., sp. nov., new members in the order Bradymonadales, isolated from coastal sediment.</title>
        <authorList>
            <person name="Li C.-M."/>
        </authorList>
    </citation>
    <scope>NUCLEOTIDE SEQUENCE [LARGE SCALE GENOMIC DNA]</scope>
    <source>
        <strain evidence="3 4">SEH01</strain>
    </source>
</reference>
<keyword evidence="3" id="KW-0482">Metalloprotease</keyword>
<dbReference type="EMBL" id="SADD01000001">
    <property type="protein sequence ID" value="RVU47972.1"/>
    <property type="molecule type" value="Genomic_DNA"/>
</dbReference>
<feature type="transmembrane region" description="Helical" evidence="1">
    <location>
        <begin position="36"/>
        <end position="57"/>
    </location>
</feature>